<organism evidence="2">
    <name type="scientific">uncultured Ramlibacter sp</name>
    <dbReference type="NCBI Taxonomy" id="260755"/>
    <lineage>
        <taxon>Bacteria</taxon>
        <taxon>Pseudomonadati</taxon>
        <taxon>Pseudomonadota</taxon>
        <taxon>Betaproteobacteria</taxon>
        <taxon>Burkholderiales</taxon>
        <taxon>Comamonadaceae</taxon>
        <taxon>Ramlibacter</taxon>
        <taxon>environmental samples</taxon>
    </lineage>
</organism>
<feature type="compositionally biased region" description="Polar residues" evidence="1">
    <location>
        <begin position="179"/>
        <end position="189"/>
    </location>
</feature>
<protein>
    <recommendedName>
        <fullName evidence="3">DUF3618 domain-containing protein</fullName>
    </recommendedName>
</protein>
<evidence type="ECO:0000256" key="1">
    <source>
        <dbReference type="SAM" id="MobiDB-lite"/>
    </source>
</evidence>
<accession>A0A6J4QJJ1</accession>
<dbReference type="AlphaFoldDB" id="A0A6J4QJJ1"/>
<feature type="compositionally biased region" description="Polar residues" evidence="1">
    <location>
        <begin position="199"/>
        <end position="213"/>
    </location>
</feature>
<feature type="compositionally biased region" description="Basic and acidic residues" evidence="1">
    <location>
        <begin position="273"/>
        <end position="287"/>
    </location>
</feature>
<reference evidence="2" key="1">
    <citation type="submission" date="2020-02" db="EMBL/GenBank/DDBJ databases">
        <authorList>
            <person name="Meier V. D."/>
        </authorList>
    </citation>
    <scope>NUCLEOTIDE SEQUENCE</scope>
    <source>
        <strain evidence="2">AVDCRST_MAG51</strain>
    </source>
</reference>
<proteinExistence type="predicted"/>
<dbReference type="EMBL" id="CADCUX010000721">
    <property type="protein sequence ID" value="CAA9441717.1"/>
    <property type="molecule type" value="Genomic_DNA"/>
</dbReference>
<feature type="compositionally biased region" description="Low complexity" evidence="1">
    <location>
        <begin position="288"/>
        <end position="304"/>
    </location>
</feature>
<feature type="region of interest" description="Disordered" evidence="1">
    <location>
        <begin position="247"/>
        <end position="327"/>
    </location>
</feature>
<name>A0A6J4QJJ1_9BURK</name>
<dbReference type="InterPro" id="IPR022062">
    <property type="entry name" value="DUF3618"/>
</dbReference>
<evidence type="ECO:0008006" key="3">
    <source>
        <dbReference type="Google" id="ProtNLM"/>
    </source>
</evidence>
<sequence length="327" mass="35878">MADNSTQDDPAVIEQDIRRTQEDMSRTVDKIGDQLTPKKIVNALLDKADESGVDTQYLIEGARRNPMALGLIAAGAIWLVSDKDSKFPSMPSKGKKPQAGTRDQFDELDLAGSDVHHRDYVSHMSSFEIRDNEDDQSMQRRRDLHRANFLMCERNPDEDDHSFRQRLNGMTDAFRQKRQAWSDSASQKGSAGGAKVRQAGQTAQRAVSQAGSRAQDMYSSNPLVGGILAAAVGAALGSTVPITRTEQEKLGSIGGKARDMASQQKDQLTEQATQKKDQLLEKADEKLQQAQSQQGEQGQQPQQQTPEFAGGTQSSSDGPFIISERSL</sequence>
<feature type="compositionally biased region" description="Polar residues" evidence="1">
    <location>
        <begin position="261"/>
        <end position="272"/>
    </location>
</feature>
<gene>
    <name evidence="2" type="ORF">AVDCRST_MAG51-3335</name>
</gene>
<dbReference type="Pfam" id="PF12277">
    <property type="entry name" value="DUF3618"/>
    <property type="match status" value="1"/>
</dbReference>
<evidence type="ECO:0000313" key="2">
    <source>
        <dbReference type="EMBL" id="CAA9441717.1"/>
    </source>
</evidence>
<feature type="region of interest" description="Disordered" evidence="1">
    <location>
        <begin position="175"/>
        <end position="213"/>
    </location>
</feature>